<evidence type="ECO:0000256" key="1">
    <source>
        <dbReference type="ARBA" id="ARBA00004651"/>
    </source>
</evidence>
<feature type="domain" description="RCK N-terminal" evidence="17">
    <location>
        <begin position="146"/>
        <end position="262"/>
    </location>
</feature>
<dbReference type="KEGG" id="char:122130854"/>
<dbReference type="InterPro" id="IPR013099">
    <property type="entry name" value="K_chnl_dom"/>
</dbReference>
<feature type="non-terminal residue" evidence="19">
    <location>
        <position position="323"/>
    </location>
</feature>
<evidence type="ECO:0000259" key="17">
    <source>
        <dbReference type="Pfam" id="PF22614"/>
    </source>
</evidence>
<name>A0A8M1KH14_CLUHA</name>
<dbReference type="InterPro" id="IPR003929">
    <property type="entry name" value="K_chnl_BK_asu"/>
</dbReference>
<accession>A0A8M1KH14</accession>
<feature type="transmembrane region" description="Helical" evidence="14">
    <location>
        <begin position="43"/>
        <end position="61"/>
    </location>
</feature>
<dbReference type="OrthoDB" id="10035564at2759"/>
<evidence type="ECO:0000256" key="9">
    <source>
        <dbReference type="ARBA" id="ARBA00022989"/>
    </source>
</evidence>
<evidence type="ECO:0000256" key="4">
    <source>
        <dbReference type="ARBA" id="ARBA00022538"/>
    </source>
</evidence>
<evidence type="ECO:0000256" key="10">
    <source>
        <dbReference type="ARBA" id="ARBA00023065"/>
    </source>
</evidence>
<dbReference type="GeneID" id="122130854"/>
<dbReference type="Pfam" id="PF07885">
    <property type="entry name" value="Ion_trans_2"/>
    <property type="match status" value="1"/>
</dbReference>
<keyword evidence="9 14" id="KW-1133">Transmembrane helix</keyword>
<keyword evidence="4" id="KW-0633">Potassium transport</keyword>
<comment type="subcellular location">
    <subcellularLocation>
        <location evidence="1">Cell membrane</location>
        <topology evidence="1">Multi-pass membrane protein</topology>
    </subcellularLocation>
</comment>
<evidence type="ECO:0000256" key="13">
    <source>
        <dbReference type="ARBA" id="ARBA00034430"/>
    </source>
</evidence>
<feature type="domain" description="Calcium-activated potassium channel BK alpha subunit" evidence="15">
    <location>
        <begin position="285"/>
        <end position="319"/>
    </location>
</feature>
<feature type="transmembrane region" description="Helical" evidence="14">
    <location>
        <begin position="107"/>
        <end position="125"/>
    </location>
</feature>
<gene>
    <name evidence="19" type="primary">LOC122130854</name>
</gene>
<evidence type="ECO:0000256" key="5">
    <source>
        <dbReference type="ARBA" id="ARBA00022692"/>
    </source>
</evidence>
<evidence type="ECO:0000259" key="16">
    <source>
        <dbReference type="Pfam" id="PF07885"/>
    </source>
</evidence>
<evidence type="ECO:0000313" key="19">
    <source>
        <dbReference type="RefSeq" id="XP_042561603.1"/>
    </source>
</evidence>
<dbReference type="InterPro" id="IPR003148">
    <property type="entry name" value="RCK_N"/>
</dbReference>
<dbReference type="Pfam" id="PF03493">
    <property type="entry name" value="BK_channel_a"/>
    <property type="match status" value="1"/>
</dbReference>
<keyword evidence="7" id="KW-0851">Voltage-gated channel</keyword>
<keyword evidence="10" id="KW-0406">Ion transport</keyword>
<evidence type="ECO:0000256" key="11">
    <source>
        <dbReference type="ARBA" id="ARBA00023136"/>
    </source>
</evidence>
<keyword evidence="12" id="KW-0407">Ion channel</keyword>
<keyword evidence="5 14" id="KW-0812">Transmembrane</keyword>
<comment type="catalytic activity">
    <reaction evidence="13">
        <text>K(+)(in) = K(+)(out)</text>
        <dbReference type="Rhea" id="RHEA:29463"/>
        <dbReference type="ChEBI" id="CHEBI:29103"/>
    </reaction>
</comment>
<evidence type="ECO:0000313" key="18">
    <source>
        <dbReference type="Proteomes" id="UP000515152"/>
    </source>
</evidence>
<keyword evidence="3" id="KW-1003">Cell membrane</keyword>
<feature type="transmembrane region" description="Helical" evidence="14">
    <location>
        <begin position="76"/>
        <end position="95"/>
    </location>
</feature>
<proteinExistence type="predicted"/>
<dbReference type="InterPro" id="IPR047871">
    <property type="entry name" value="K_chnl_Slo-like"/>
</dbReference>
<dbReference type="Pfam" id="PF22614">
    <property type="entry name" value="Slo-like_RCK"/>
    <property type="match status" value="1"/>
</dbReference>
<keyword evidence="2" id="KW-0813">Transport</keyword>
<dbReference type="FunFam" id="3.40.50.720:FF:000005">
    <property type="entry name" value="calcium-activated potassium channel subunit alpha-1 isoform X6"/>
    <property type="match status" value="1"/>
</dbReference>
<sequence>MLFYPMTSAGLRFIRALYALELPQILQILGILNGNTSLKLSRLVAILVATLLTSAGFIHLLESSGDPWLDSHHKGHLSFFDCIYFLVVTMSTVGYGDVFMSTTLGRLYITGFIAIGLGMFATYVPEVVEIIINRERFSGQYKDEGKLHVVVCGHITLASVSAFMREFFHEDRGEVNIRVLFLGNFCPDQELEAFFSRWFMHVIFYQGSVLKRKDQDRVMMDKANACLILCDRYATDHHNEDVTNLIRVIAIKQFYPNTRVIVQMLKHYSKAYLQNVSNWEWSRGDGVICLAELKLGFMAQSCLVPGLSTLLANLFSMQGGPLE</sequence>
<evidence type="ECO:0000256" key="2">
    <source>
        <dbReference type="ARBA" id="ARBA00022448"/>
    </source>
</evidence>
<keyword evidence="8" id="KW-0630">Potassium</keyword>
<dbReference type="GO" id="GO:0034702">
    <property type="term" value="C:monoatomic ion channel complex"/>
    <property type="evidence" value="ECO:0007669"/>
    <property type="project" value="UniProtKB-KW"/>
</dbReference>
<dbReference type="PANTHER" id="PTHR10027:SF33">
    <property type="entry name" value="CALCIUM-ACTIVATED POTASSIUM CHANNEL SUBUNIT ALPHA-1-RELATED"/>
    <property type="match status" value="1"/>
</dbReference>
<evidence type="ECO:0000256" key="6">
    <source>
        <dbReference type="ARBA" id="ARBA00022826"/>
    </source>
</evidence>
<keyword evidence="18" id="KW-1185">Reference proteome</keyword>
<dbReference type="RefSeq" id="XP_042561603.1">
    <property type="nucleotide sequence ID" value="XM_042705669.1"/>
</dbReference>
<keyword evidence="11 14" id="KW-0472">Membrane</keyword>
<evidence type="ECO:0000259" key="15">
    <source>
        <dbReference type="Pfam" id="PF03493"/>
    </source>
</evidence>
<organism evidence="18 19">
    <name type="scientific">Clupea harengus</name>
    <name type="common">Atlantic herring</name>
    <dbReference type="NCBI Taxonomy" id="7950"/>
    <lineage>
        <taxon>Eukaryota</taxon>
        <taxon>Metazoa</taxon>
        <taxon>Chordata</taxon>
        <taxon>Craniata</taxon>
        <taxon>Vertebrata</taxon>
        <taxon>Euteleostomi</taxon>
        <taxon>Actinopterygii</taxon>
        <taxon>Neopterygii</taxon>
        <taxon>Teleostei</taxon>
        <taxon>Clupei</taxon>
        <taxon>Clupeiformes</taxon>
        <taxon>Clupeoidei</taxon>
        <taxon>Clupeidae</taxon>
        <taxon>Clupea</taxon>
    </lineage>
</organism>
<dbReference type="AlphaFoldDB" id="A0A8M1KH14"/>
<reference evidence="19" key="1">
    <citation type="submission" date="2025-08" db="UniProtKB">
        <authorList>
            <consortium name="RefSeq"/>
        </authorList>
    </citation>
    <scope>IDENTIFICATION</scope>
</reference>
<dbReference type="GO" id="GO:0045211">
    <property type="term" value="C:postsynaptic membrane"/>
    <property type="evidence" value="ECO:0007669"/>
    <property type="project" value="TreeGrafter"/>
</dbReference>
<dbReference type="Proteomes" id="UP000515152">
    <property type="component" value="Unplaced"/>
</dbReference>
<evidence type="ECO:0000256" key="14">
    <source>
        <dbReference type="SAM" id="Phobius"/>
    </source>
</evidence>
<evidence type="ECO:0000256" key="12">
    <source>
        <dbReference type="ARBA" id="ARBA00023303"/>
    </source>
</evidence>
<protein>
    <submittedName>
        <fullName evidence="19">Calcium-activated potassium channel subunit alpha-1-like</fullName>
    </submittedName>
</protein>
<evidence type="ECO:0000256" key="8">
    <source>
        <dbReference type="ARBA" id="ARBA00022958"/>
    </source>
</evidence>
<keyword evidence="6" id="KW-0631">Potassium channel</keyword>
<dbReference type="PANTHER" id="PTHR10027">
    <property type="entry name" value="CALCIUM-ACTIVATED POTASSIUM CHANNEL ALPHA CHAIN"/>
    <property type="match status" value="1"/>
</dbReference>
<feature type="domain" description="Potassium channel" evidence="16">
    <location>
        <begin position="48"/>
        <end position="131"/>
    </location>
</feature>
<dbReference type="GO" id="GO:0060072">
    <property type="term" value="F:large conductance calcium-activated potassium channel activity"/>
    <property type="evidence" value="ECO:0007669"/>
    <property type="project" value="TreeGrafter"/>
</dbReference>
<evidence type="ECO:0000256" key="3">
    <source>
        <dbReference type="ARBA" id="ARBA00022475"/>
    </source>
</evidence>
<evidence type="ECO:0000256" key="7">
    <source>
        <dbReference type="ARBA" id="ARBA00022882"/>
    </source>
</evidence>